<dbReference type="PANTHER" id="PTHR42659">
    <property type="entry name" value="XANTHINE DEHYDROGENASE SUBUNIT C-RELATED"/>
    <property type="match status" value="1"/>
</dbReference>
<dbReference type="InterPro" id="IPR036318">
    <property type="entry name" value="FAD-bd_PCMH-like_sf"/>
</dbReference>
<protein>
    <recommendedName>
        <fullName evidence="1">FAD-binding PCMH-type domain-containing protein</fullName>
    </recommendedName>
</protein>
<dbReference type="PANTHER" id="PTHR42659:SF9">
    <property type="entry name" value="XANTHINE DEHYDROGENASE FAD-BINDING SUBUNIT XDHB-RELATED"/>
    <property type="match status" value="1"/>
</dbReference>
<dbReference type="InterPro" id="IPR016169">
    <property type="entry name" value="FAD-bd_PCMH_sub2"/>
</dbReference>
<proteinExistence type="predicted"/>
<dbReference type="InterPro" id="IPR016167">
    <property type="entry name" value="FAD-bd_PCMH_sub1"/>
</dbReference>
<dbReference type="GO" id="GO:0016491">
    <property type="term" value="F:oxidoreductase activity"/>
    <property type="evidence" value="ECO:0007669"/>
    <property type="project" value="InterPro"/>
</dbReference>
<evidence type="ECO:0000313" key="2">
    <source>
        <dbReference type="EMBL" id="SVA98616.1"/>
    </source>
</evidence>
<gene>
    <name evidence="2" type="ORF">METZ01_LOCUS151470</name>
</gene>
<name>A0A382AAN8_9ZZZZ</name>
<feature type="non-terminal residue" evidence="2">
    <location>
        <position position="217"/>
    </location>
</feature>
<evidence type="ECO:0000259" key="1">
    <source>
        <dbReference type="PROSITE" id="PS51387"/>
    </source>
</evidence>
<dbReference type="PROSITE" id="PS51387">
    <property type="entry name" value="FAD_PCMH"/>
    <property type="match status" value="1"/>
</dbReference>
<dbReference type="GO" id="GO:0071949">
    <property type="term" value="F:FAD binding"/>
    <property type="evidence" value="ECO:0007669"/>
    <property type="project" value="InterPro"/>
</dbReference>
<reference evidence="2" key="1">
    <citation type="submission" date="2018-05" db="EMBL/GenBank/DDBJ databases">
        <authorList>
            <person name="Lanie J.A."/>
            <person name="Ng W.-L."/>
            <person name="Kazmierczak K.M."/>
            <person name="Andrzejewski T.M."/>
            <person name="Davidsen T.M."/>
            <person name="Wayne K.J."/>
            <person name="Tettelin H."/>
            <person name="Glass J.I."/>
            <person name="Rusch D."/>
            <person name="Podicherti R."/>
            <person name="Tsui H.-C.T."/>
            <person name="Winkler M.E."/>
        </authorList>
    </citation>
    <scope>NUCLEOTIDE SEQUENCE</scope>
</reference>
<organism evidence="2">
    <name type="scientific">marine metagenome</name>
    <dbReference type="NCBI Taxonomy" id="408172"/>
    <lineage>
        <taxon>unclassified sequences</taxon>
        <taxon>metagenomes</taxon>
        <taxon>ecological metagenomes</taxon>
    </lineage>
</organism>
<dbReference type="SUPFAM" id="SSF56176">
    <property type="entry name" value="FAD-binding/transporter-associated domain-like"/>
    <property type="match status" value="1"/>
</dbReference>
<dbReference type="Gene3D" id="3.30.43.10">
    <property type="entry name" value="Uridine Diphospho-n-acetylenolpyruvylglucosamine Reductase, domain 2"/>
    <property type="match status" value="1"/>
</dbReference>
<feature type="domain" description="FAD-binding PCMH-type" evidence="1">
    <location>
        <begin position="1"/>
        <end position="175"/>
    </location>
</feature>
<dbReference type="SUPFAM" id="SSF55447">
    <property type="entry name" value="CO dehydrogenase flavoprotein C-terminal domain-like"/>
    <property type="match status" value="1"/>
</dbReference>
<dbReference type="InterPro" id="IPR051312">
    <property type="entry name" value="Diverse_Substr_Oxidored"/>
</dbReference>
<dbReference type="Pfam" id="PF00941">
    <property type="entry name" value="FAD_binding_5"/>
    <property type="match status" value="1"/>
</dbReference>
<dbReference type="InterPro" id="IPR036683">
    <property type="entry name" value="CO_DH_flav_C_dom_sf"/>
</dbReference>
<accession>A0A382AAN8</accession>
<dbReference type="AlphaFoldDB" id="A0A382AAN8"/>
<dbReference type="EMBL" id="UINC01024621">
    <property type="protein sequence ID" value="SVA98616.1"/>
    <property type="molecule type" value="Genomic_DNA"/>
</dbReference>
<dbReference type="InterPro" id="IPR016166">
    <property type="entry name" value="FAD-bd_PCMH"/>
</dbReference>
<sequence>MQPFAYAAPTTVKEAVEILTKHGDKARPMAGGTDLLVQIRGGKFNLDAVVDIKKIPELNTLSNDSKSLNMGAAVPCHRIYEDPKISEDFPGLIDAAELIGGIQIQSRAGLGGNLCNSTPSGDGICPLIVLSAVANIEGSNGKRSIPVEDFCTGPGTNALKNGEILVSLSIPNQGSKFSSAYERFIPRNEMDIAVAGVASSILIGSNGKIESARVALA</sequence>
<dbReference type="InterPro" id="IPR002346">
    <property type="entry name" value="Mopterin_DH_FAD-bd"/>
</dbReference>
<dbReference type="Gene3D" id="3.30.390.50">
    <property type="entry name" value="CO dehydrogenase flavoprotein, C-terminal domain"/>
    <property type="match status" value="1"/>
</dbReference>
<dbReference type="Gene3D" id="3.30.465.10">
    <property type="match status" value="1"/>
</dbReference>